<dbReference type="Gene3D" id="3.40.50.150">
    <property type="entry name" value="Vaccinia Virus protein VP39"/>
    <property type="match status" value="1"/>
</dbReference>
<accession>A0A8J5XIK7</accession>
<name>A0A8J5XIK7_DIALT</name>
<gene>
    <name evidence="3" type="ORF">KFE25_002788</name>
</gene>
<dbReference type="AlphaFoldDB" id="A0A8J5XIK7"/>
<keyword evidence="4" id="KW-1185">Reference proteome</keyword>
<dbReference type="PANTHER" id="PTHR43036">
    <property type="entry name" value="OSJNBB0011N17.9 PROTEIN"/>
    <property type="match status" value="1"/>
</dbReference>
<dbReference type="OMA" id="HYSSEWK"/>
<dbReference type="GO" id="GO:0008757">
    <property type="term" value="F:S-adenosylmethionine-dependent methyltransferase activity"/>
    <property type="evidence" value="ECO:0007669"/>
    <property type="project" value="InterPro"/>
</dbReference>
<evidence type="ECO:0000259" key="2">
    <source>
        <dbReference type="Pfam" id="PF08241"/>
    </source>
</evidence>
<feature type="signal peptide" evidence="1">
    <location>
        <begin position="1"/>
        <end position="21"/>
    </location>
</feature>
<dbReference type="CDD" id="cd02440">
    <property type="entry name" value="AdoMet_MTases"/>
    <property type="match status" value="1"/>
</dbReference>
<dbReference type="InterPro" id="IPR013216">
    <property type="entry name" value="Methyltransf_11"/>
</dbReference>
<feature type="domain" description="Methyltransferase type 11" evidence="2">
    <location>
        <begin position="146"/>
        <end position="194"/>
    </location>
</feature>
<dbReference type="Proteomes" id="UP000751190">
    <property type="component" value="Unassembled WGS sequence"/>
</dbReference>
<feature type="chain" id="PRO_5035174609" description="Methyltransferase type 11 domain-containing protein" evidence="1">
    <location>
        <begin position="22"/>
        <end position="280"/>
    </location>
</feature>
<evidence type="ECO:0000313" key="3">
    <source>
        <dbReference type="EMBL" id="KAG8465481.1"/>
    </source>
</evidence>
<dbReference type="Pfam" id="PF08241">
    <property type="entry name" value="Methyltransf_11"/>
    <property type="match status" value="1"/>
</dbReference>
<keyword evidence="1" id="KW-0732">Signal</keyword>
<dbReference type="OrthoDB" id="2013972at2759"/>
<proteinExistence type="predicted"/>
<evidence type="ECO:0000313" key="4">
    <source>
        <dbReference type="Proteomes" id="UP000751190"/>
    </source>
</evidence>
<dbReference type="EMBL" id="JAGTXO010000010">
    <property type="protein sequence ID" value="KAG8465481.1"/>
    <property type="molecule type" value="Genomic_DNA"/>
</dbReference>
<protein>
    <recommendedName>
        <fullName evidence="2">Methyltransferase type 11 domain-containing protein</fullName>
    </recommendedName>
</protein>
<dbReference type="SUPFAM" id="SSF53335">
    <property type="entry name" value="S-adenosyl-L-methionine-dependent methyltransferases"/>
    <property type="match status" value="1"/>
</dbReference>
<comment type="caution">
    <text evidence="3">The sequence shown here is derived from an EMBL/GenBank/DDBJ whole genome shotgun (WGS) entry which is preliminary data.</text>
</comment>
<organism evidence="3 4">
    <name type="scientific">Diacronema lutheri</name>
    <name type="common">Unicellular marine alga</name>
    <name type="synonym">Monochrysis lutheri</name>
    <dbReference type="NCBI Taxonomy" id="2081491"/>
    <lineage>
        <taxon>Eukaryota</taxon>
        <taxon>Haptista</taxon>
        <taxon>Haptophyta</taxon>
        <taxon>Pavlovophyceae</taxon>
        <taxon>Pavlovales</taxon>
        <taxon>Pavlovaceae</taxon>
        <taxon>Diacronema</taxon>
    </lineage>
</organism>
<dbReference type="PANTHER" id="PTHR43036:SF2">
    <property type="entry name" value="OS04G0481300 PROTEIN"/>
    <property type="match status" value="1"/>
</dbReference>
<reference evidence="3" key="1">
    <citation type="submission" date="2021-05" db="EMBL/GenBank/DDBJ databases">
        <title>The genome of the haptophyte Pavlova lutheri (Diacronema luteri, Pavlovales) - a model for lipid biosynthesis in eukaryotic algae.</title>
        <authorList>
            <person name="Hulatt C.J."/>
            <person name="Posewitz M.C."/>
        </authorList>
    </citation>
    <scope>NUCLEOTIDE SEQUENCE</scope>
    <source>
        <strain evidence="3">NIVA-4/92</strain>
    </source>
</reference>
<evidence type="ECO:0000256" key="1">
    <source>
        <dbReference type="SAM" id="SignalP"/>
    </source>
</evidence>
<sequence length="280" mass="31148">MALVIALPLALLTSVPMRAGAAAGCQARALRPSRIRAAEPRELAAFDTSDFESWPYVESDFRRIDESMDYEFYLQPRFVTHIDDGAIAALTEYYRRALPPGGDILDVCSSWISHLPPELPYGRVCAVGMNVRELEANKALTTFEARDLNTDPSLPFADASFDAVINAVSVDYMTRPLELFREMHRVLRPGGIAIMSFSNRYFATKAVRAWLEADELGRLAIVANYYQHSAPWEAIRALDLIPLKAEGMLKMKRTAASALLASFASMDPMWAVEARKPLDG</sequence>
<dbReference type="InterPro" id="IPR029063">
    <property type="entry name" value="SAM-dependent_MTases_sf"/>
</dbReference>